<comment type="caution">
    <text evidence="1">The sequence shown here is derived from an EMBL/GenBank/DDBJ whole genome shotgun (WGS) entry which is preliminary data.</text>
</comment>
<feature type="non-terminal residue" evidence="1">
    <location>
        <position position="1"/>
    </location>
</feature>
<dbReference type="EMBL" id="CAJVQB010069826">
    <property type="protein sequence ID" value="CAG8842688.1"/>
    <property type="molecule type" value="Genomic_DNA"/>
</dbReference>
<reference evidence="1 2" key="1">
    <citation type="submission" date="2021-06" db="EMBL/GenBank/DDBJ databases">
        <authorList>
            <person name="Kallberg Y."/>
            <person name="Tangrot J."/>
            <person name="Rosling A."/>
        </authorList>
    </citation>
    <scope>NUCLEOTIDE SEQUENCE [LARGE SCALE GENOMIC DNA]</scope>
    <source>
        <strain evidence="1 2">120-4 pot B 10/14</strain>
    </source>
</reference>
<proteinExistence type="predicted"/>
<evidence type="ECO:0000313" key="1">
    <source>
        <dbReference type="EMBL" id="CAG8842688.1"/>
    </source>
</evidence>
<sequence length="128" mass="14756">KPTVSNREEEEQVETELLLASEALSDNSNSSLEEEEEQNMDVIDLCILVNWQKQPVTIDQHAINLVYNRVCEVNVSSKSLASPYELFHQFLLLNYIEQFIINSINIRGKDTSNWAIVNINEYVIWLGL</sequence>
<evidence type="ECO:0000313" key="2">
    <source>
        <dbReference type="Proteomes" id="UP000789901"/>
    </source>
</evidence>
<name>A0ABN7WY95_GIGMA</name>
<keyword evidence="2" id="KW-1185">Reference proteome</keyword>
<gene>
    <name evidence="1" type="ORF">GMARGA_LOCUS36122</name>
</gene>
<protein>
    <submittedName>
        <fullName evidence="1">1200_t:CDS:1</fullName>
    </submittedName>
</protein>
<dbReference type="Proteomes" id="UP000789901">
    <property type="component" value="Unassembled WGS sequence"/>
</dbReference>
<accession>A0ABN7WY95</accession>
<organism evidence="1 2">
    <name type="scientific">Gigaspora margarita</name>
    <dbReference type="NCBI Taxonomy" id="4874"/>
    <lineage>
        <taxon>Eukaryota</taxon>
        <taxon>Fungi</taxon>
        <taxon>Fungi incertae sedis</taxon>
        <taxon>Mucoromycota</taxon>
        <taxon>Glomeromycotina</taxon>
        <taxon>Glomeromycetes</taxon>
        <taxon>Diversisporales</taxon>
        <taxon>Gigasporaceae</taxon>
        <taxon>Gigaspora</taxon>
    </lineage>
</organism>